<dbReference type="AlphaFoldDB" id="A0ABD3HYH0"/>
<dbReference type="InterPro" id="IPR029063">
    <property type="entry name" value="SAM-dependent_MTases_sf"/>
</dbReference>
<dbReference type="Gene3D" id="3.40.50.150">
    <property type="entry name" value="Vaccinia Virus protein VP39"/>
    <property type="match status" value="1"/>
</dbReference>
<dbReference type="EMBL" id="JBJQOH010000003">
    <property type="protein sequence ID" value="KAL3695150.1"/>
    <property type="molecule type" value="Genomic_DNA"/>
</dbReference>
<organism evidence="2 3">
    <name type="scientific">Riccia sorocarpa</name>
    <dbReference type="NCBI Taxonomy" id="122646"/>
    <lineage>
        <taxon>Eukaryota</taxon>
        <taxon>Viridiplantae</taxon>
        <taxon>Streptophyta</taxon>
        <taxon>Embryophyta</taxon>
        <taxon>Marchantiophyta</taxon>
        <taxon>Marchantiopsida</taxon>
        <taxon>Marchantiidae</taxon>
        <taxon>Marchantiales</taxon>
        <taxon>Ricciaceae</taxon>
        <taxon>Riccia</taxon>
    </lineage>
</organism>
<feature type="compositionally biased region" description="Polar residues" evidence="1">
    <location>
        <begin position="250"/>
        <end position="260"/>
    </location>
</feature>
<reference evidence="2 3" key="1">
    <citation type="submission" date="2024-09" db="EMBL/GenBank/DDBJ databases">
        <title>Chromosome-scale assembly of Riccia sorocarpa.</title>
        <authorList>
            <person name="Paukszto L."/>
        </authorList>
    </citation>
    <scope>NUCLEOTIDE SEQUENCE [LARGE SCALE GENOMIC DNA]</scope>
    <source>
        <strain evidence="2">LP-2024</strain>
        <tissue evidence="2">Aerial parts of the thallus</tissue>
    </source>
</reference>
<accession>A0ABD3HYH0</accession>
<comment type="caution">
    <text evidence="2">The sequence shown here is derived from an EMBL/GenBank/DDBJ whole genome shotgun (WGS) entry which is preliminary data.</text>
</comment>
<sequence length="387" mass="43879">MCARTREQRKQGFVINKKNVSTAADCLYLDMPTGMKLSEDDDTVPSWNEYPEQDELPRKLMFLAAQILDDRGCIIIQHPGTLRSTQQIADVLDACAQLFKQATSFFVHNETVQYEPTRNMKVHHSKVEVFCKVITEFSFPKYDMEPFDVENSGRDTSMIVNYNGQQAKISKLDDKGRNKCIGFVQTLLEKFTSQGDIVVDFIGGWGSTNMASTNCSRCCIVAETRKDAFECLEHIIKNMEEPNKVPEPTGTPTSTVGQTSRGKKPLNEADDLGDDLLGDEKNLLEDAKLQRKGRHRFQWGGEIPWFTLEDSYRLPKYAEQIASKLAQLPETPRQSSGISDHVKSDRMIFVDDEANEDRGSETSSANTVYLSSHEEMDIRLHRIVFQP</sequence>
<evidence type="ECO:0000313" key="3">
    <source>
        <dbReference type="Proteomes" id="UP001633002"/>
    </source>
</evidence>
<protein>
    <submittedName>
        <fullName evidence="2">Uncharacterized protein</fullName>
    </submittedName>
</protein>
<proteinExistence type="predicted"/>
<dbReference type="Proteomes" id="UP001633002">
    <property type="component" value="Unassembled WGS sequence"/>
</dbReference>
<gene>
    <name evidence="2" type="ORF">R1sor_008801</name>
</gene>
<keyword evidence="3" id="KW-1185">Reference proteome</keyword>
<name>A0ABD3HYH0_9MARC</name>
<feature type="region of interest" description="Disordered" evidence="1">
    <location>
        <begin position="242"/>
        <end position="275"/>
    </location>
</feature>
<evidence type="ECO:0000256" key="1">
    <source>
        <dbReference type="SAM" id="MobiDB-lite"/>
    </source>
</evidence>
<evidence type="ECO:0000313" key="2">
    <source>
        <dbReference type="EMBL" id="KAL3695150.1"/>
    </source>
</evidence>
<dbReference type="SUPFAM" id="SSF53335">
    <property type="entry name" value="S-adenosyl-L-methionine-dependent methyltransferases"/>
    <property type="match status" value="1"/>
</dbReference>